<name>A0AAU9CLK7_9BACT</name>
<keyword evidence="1" id="KW-1133">Transmembrane helix</keyword>
<dbReference type="InterPro" id="IPR010384">
    <property type="entry name" value="MtfA_fam"/>
</dbReference>
<dbReference type="EMBL" id="AP025314">
    <property type="protein sequence ID" value="BDD11083.1"/>
    <property type="molecule type" value="Genomic_DNA"/>
</dbReference>
<gene>
    <name evidence="2" type="ORF">FUAX_35150</name>
</gene>
<dbReference type="GO" id="GO:0004177">
    <property type="term" value="F:aminopeptidase activity"/>
    <property type="evidence" value="ECO:0007669"/>
    <property type="project" value="TreeGrafter"/>
</dbReference>
<keyword evidence="1" id="KW-0812">Transmembrane</keyword>
<dbReference type="PANTHER" id="PTHR30164:SF2">
    <property type="entry name" value="PROTEIN MTFA"/>
    <property type="match status" value="1"/>
</dbReference>
<keyword evidence="1" id="KW-0472">Membrane</keyword>
<dbReference type="KEGG" id="fax:FUAX_35150"/>
<dbReference type="Gene3D" id="3.40.390.10">
    <property type="entry name" value="Collagenase (Catalytic Domain)"/>
    <property type="match status" value="1"/>
</dbReference>
<organism evidence="2 3">
    <name type="scientific">Fulvitalea axinellae</name>
    <dbReference type="NCBI Taxonomy" id="1182444"/>
    <lineage>
        <taxon>Bacteria</taxon>
        <taxon>Pseudomonadati</taxon>
        <taxon>Bacteroidota</taxon>
        <taxon>Cytophagia</taxon>
        <taxon>Cytophagales</taxon>
        <taxon>Persicobacteraceae</taxon>
        <taxon>Fulvitalea</taxon>
    </lineage>
</organism>
<dbReference type="InterPro" id="IPR004027">
    <property type="entry name" value="SEC_C_motif"/>
</dbReference>
<dbReference type="RefSeq" id="WP_338392600.1">
    <property type="nucleotide sequence ID" value="NZ_AP025314.1"/>
</dbReference>
<protein>
    <recommendedName>
        <fullName evidence="4">Peptidase</fullName>
    </recommendedName>
</protein>
<sequence>MSQSLIFLGLFAMAMWGIWFYFYGKTKRKKQKATSKPFPETWRKFLLNKVLFYKNLPENQRPNFEKRIQEFLALTKVTGVETAINDEDRLLVASSAIIPVFGFPDWTYPGLKEVLLYPGPLSSYQTEDGAGAVQGMVGNGPIEGKVLLSKVALHTGFDNEEDKANVGIHEFVHLIDKADGQIDGIPEALMDKKFALPWLDLAHKKMAEINDNESDINPYGATDKVEFLTVASEYFFERPKLLKKKHPELYRNMERIFMQNMADTRDLSEDKVIKPGRNSPCPCGSGKKYKRCCGA</sequence>
<dbReference type="SUPFAM" id="SSF55486">
    <property type="entry name" value="Metalloproteases ('zincins'), catalytic domain"/>
    <property type="match status" value="1"/>
</dbReference>
<dbReference type="Pfam" id="PF02810">
    <property type="entry name" value="SEC-C"/>
    <property type="match status" value="1"/>
</dbReference>
<dbReference type="AlphaFoldDB" id="A0AAU9CLK7"/>
<evidence type="ECO:0000256" key="1">
    <source>
        <dbReference type="SAM" id="Phobius"/>
    </source>
</evidence>
<dbReference type="SUPFAM" id="SSF103642">
    <property type="entry name" value="Sec-C motif"/>
    <property type="match status" value="1"/>
</dbReference>
<dbReference type="Gene3D" id="1.10.472.150">
    <property type="entry name" value="Glucose-regulated metallo-peptidase M90, N-terminal domain"/>
    <property type="match status" value="1"/>
</dbReference>
<dbReference type="InterPro" id="IPR024079">
    <property type="entry name" value="MetalloPept_cat_dom_sf"/>
</dbReference>
<dbReference type="GO" id="GO:0005829">
    <property type="term" value="C:cytosol"/>
    <property type="evidence" value="ECO:0007669"/>
    <property type="project" value="TreeGrafter"/>
</dbReference>
<keyword evidence="3" id="KW-1185">Reference proteome</keyword>
<evidence type="ECO:0008006" key="4">
    <source>
        <dbReference type="Google" id="ProtNLM"/>
    </source>
</evidence>
<dbReference type="GO" id="GO:0008237">
    <property type="term" value="F:metallopeptidase activity"/>
    <property type="evidence" value="ECO:0007669"/>
    <property type="project" value="InterPro"/>
</dbReference>
<feature type="transmembrane region" description="Helical" evidence="1">
    <location>
        <begin position="6"/>
        <end position="23"/>
    </location>
</feature>
<reference evidence="2 3" key="1">
    <citation type="submission" date="2021-12" db="EMBL/GenBank/DDBJ databases">
        <title>Genome sequencing of bacteria with rrn-lacking chromosome and rrn-plasmid.</title>
        <authorList>
            <person name="Anda M."/>
            <person name="Iwasaki W."/>
        </authorList>
    </citation>
    <scope>NUCLEOTIDE SEQUENCE [LARGE SCALE GENOMIC DNA]</scope>
    <source>
        <strain evidence="2 3">DSM 100852</strain>
    </source>
</reference>
<dbReference type="CDD" id="cd20169">
    <property type="entry name" value="Peptidase_M90_mtfA"/>
    <property type="match status" value="1"/>
</dbReference>
<evidence type="ECO:0000313" key="3">
    <source>
        <dbReference type="Proteomes" id="UP001348817"/>
    </source>
</evidence>
<dbReference type="InterPro" id="IPR042252">
    <property type="entry name" value="MtfA_N"/>
</dbReference>
<dbReference type="Proteomes" id="UP001348817">
    <property type="component" value="Chromosome"/>
</dbReference>
<dbReference type="Pfam" id="PF06167">
    <property type="entry name" value="Peptidase_M90"/>
    <property type="match status" value="1"/>
</dbReference>
<proteinExistence type="predicted"/>
<evidence type="ECO:0000313" key="2">
    <source>
        <dbReference type="EMBL" id="BDD11083.1"/>
    </source>
</evidence>
<accession>A0AAU9CLK7</accession>
<dbReference type="PANTHER" id="PTHR30164">
    <property type="entry name" value="MTFA PEPTIDASE"/>
    <property type="match status" value="1"/>
</dbReference>